<dbReference type="SUPFAM" id="SSF53187">
    <property type="entry name" value="Zn-dependent exopeptidases"/>
    <property type="match status" value="1"/>
</dbReference>
<evidence type="ECO:0000256" key="5">
    <source>
        <dbReference type="ARBA" id="ARBA00022801"/>
    </source>
</evidence>
<evidence type="ECO:0000256" key="7">
    <source>
        <dbReference type="ARBA" id="ARBA00023049"/>
    </source>
</evidence>
<evidence type="ECO:0000259" key="8">
    <source>
        <dbReference type="Pfam" id="PF07687"/>
    </source>
</evidence>
<dbReference type="GeneID" id="14886707"/>
<dbReference type="GO" id="GO:0045148">
    <property type="term" value="F:tripeptide aminopeptidase activity"/>
    <property type="evidence" value="ECO:0007669"/>
    <property type="project" value="UniProtKB-EC"/>
</dbReference>
<dbReference type="AlphaFoldDB" id="A0A0A1U4J3"/>
<evidence type="ECO:0000256" key="3">
    <source>
        <dbReference type="ARBA" id="ARBA00022670"/>
    </source>
</evidence>
<keyword evidence="5 9" id="KW-0378">Hydrolase</keyword>
<dbReference type="GO" id="GO:0006508">
    <property type="term" value="P:proteolysis"/>
    <property type="evidence" value="ECO:0007669"/>
    <property type="project" value="UniProtKB-KW"/>
</dbReference>
<proteinExistence type="inferred from homology"/>
<dbReference type="InterPro" id="IPR002933">
    <property type="entry name" value="Peptidase_M20"/>
</dbReference>
<dbReference type="PROSITE" id="PS00759">
    <property type="entry name" value="ARGE_DAPE_CPG2_2"/>
    <property type="match status" value="1"/>
</dbReference>
<keyword evidence="7" id="KW-0482">Metalloprotease</keyword>
<dbReference type="PANTHER" id="PTHR42994">
    <property type="entry name" value="PEPTIDASE T"/>
    <property type="match status" value="1"/>
</dbReference>
<dbReference type="VEuPathDB" id="AmoebaDB:EIN_411440"/>
<sequence length="402" mass="45068">MSRSVAVEKFLGYVKINSQSNENTHVTPSTKCQYDMQTQLMKELDEIKTPYVFEKENCILKVDMPSTNGSTKSIGFFAHIDTSPEASGEHVEPIIHRLPNQVTSDLTLPKNNTVIDKADIEKYAGDEIITSSGDTLLGADDKSGVAILMGTIHSIVTQNIPHPRLLFVFTPDEEIGESCDHVVVDDLHLDCAYCIDGDELGTYCEDGFNAFEATLKIDGHEVHPGEAFGVMEDAGYILSQFYTSLPMSRRPETTRENQGYILCTSMSGAVMHSEARFIVRSFEVAEMEMFIQLMKDQCEVLRQRYKKSTITIEFREQYRNMKRYLPGDLLSQKLVEAMKHVGVEPVKIYMRGGADCSHLSAHGLPCINMFAGGKNFHSRREFVPIKAIDKGVEVVLKLVTLF</sequence>
<comment type="cofactor">
    <cofactor evidence="1">
        <name>Zn(2+)</name>
        <dbReference type="ChEBI" id="CHEBI:29105"/>
    </cofactor>
</comment>
<dbReference type="PROSITE" id="PS00758">
    <property type="entry name" value="ARGE_DAPE_CPG2_1"/>
    <property type="match status" value="1"/>
</dbReference>
<dbReference type="EMBL" id="KB206788">
    <property type="protein sequence ID" value="ELP87791.1"/>
    <property type="molecule type" value="Genomic_DNA"/>
</dbReference>
<organism evidence="9 10">
    <name type="scientific">Entamoeba invadens IP1</name>
    <dbReference type="NCBI Taxonomy" id="370355"/>
    <lineage>
        <taxon>Eukaryota</taxon>
        <taxon>Amoebozoa</taxon>
        <taxon>Evosea</taxon>
        <taxon>Archamoebae</taxon>
        <taxon>Mastigamoebida</taxon>
        <taxon>Entamoebidae</taxon>
        <taxon>Entamoeba</taxon>
    </lineage>
</organism>
<evidence type="ECO:0000313" key="9">
    <source>
        <dbReference type="EMBL" id="ELP87791.1"/>
    </source>
</evidence>
<dbReference type="Proteomes" id="UP000014680">
    <property type="component" value="Unassembled WGS sequence"/>
</dbReference>
<dbReference type="SUPFAM" id="SSF55031">
    <property type="entry name" value="Bacterial exopeptidase dimerisation domain"/>
    <property type="match status" value="1"/>
</dbReference>
<dbReference type="PANTHER" id="PTHR42994:SF1">
    <property type="entry name" value="PEPTIDASE T"/>
    <property type="match status" value="1"/>
</dbReference>
<dbReference type="GO" id="GO:0046872">
    <property type="term" value="F:metal ion binding"/>
    <property type="evidence" value="ECO:0007669"/>
    <property type="project" value="UniProtKB-KW"/>
</dbReference>
<keyword evidence="9" id="KW-0031">Aminopeptidase</keyword>
<evidence type="ECO:0000256" key="4">
    <source>
        <dbReference type="ARBA" id="ARBA00022723"/>
    </source>
</evidence>
<dbReference type="Pfam" id="PF07687">
    <property type="entry name" value="M20_dimer"/>
    <property type="match status" value="1"/>
</dbReference>
<dbReference type="InterPro" id="IPR001261">
    <property type="entry name" value="ArgE/DapE_CS"/>
</dbReference>
<evidence type="ECO:0000313" key="10">
    <source>
        <dbReference type="Proteomes" id="UP000014680"/>
    </source>
</evidence>
<dbReference type="EC" id="3.4.11.4" evidence="9"/>
<protein>
    <submittedName>
        <fullName evidence="9">Peptidase T, putative</fullName>
        <ecNumber evidence="9">3.4.11.4</ecNumber>
    </submittedName>
</protein>
<name>A0A0A1U4J3_ENTIV</name>
<dbReference type="InterPro" id="IPR011650">
    <property type="entry name" value="Peptidase_M20_dimer"/>
</dbReference>
<keyword evidence="10" id="KW-1185">Reference proteome</keyword>
<reference evidence="9 10" key="1">
    <citation type="submission" date="2012-10" db="EMBL/GenBank/DDBJ databases">
        <authorList>
            <person name="Zafar N."/>
            <person name="Inman J."/>
            <person name="Hall N."/>
            <person name="Lorenzi H."/>
            <person name="Caler E."/>
        </authorList>
    </citation>
    <scope>NUCLEOTIDE SEQUENCE [LARGE SCALE GENOMIC DNA]</scope>
    <source>
        <strain evidence="9 10">IP1</strain>
    </source>
</reference>
<dbReference type="Gene3D" id="3.30.70.360">
    <property type="match status" value="1"/>
</dbReference>
<dbReference type="RefSeq" id="XP_004254562.1">
    <property type="nucleotide sequence ID" value="XM_004254514.1"/>
</dbReference>
<dbReference type="KEGG" id="eiv:EIN_411440"/>
<dbReference type="OrthoDB" id="25978at2759"/>
<dbReference type="NCBIfam" id="NF003976">
    <property type="entry name" value="PRK05469.1"/>
    <property type="match status" value="1"/>
</dbReference>
<keyword evidence="4" id="KW-0479">Metal-binding</keyword>
<dbReference type="NCBIfam" id="NF009920">
    <property type="entry name" value="PRK13381.1"/>
    <property type="match status" value="1"/>
</dbReference>
<dbReference type="Pfam" id="PF01546">
    <property type="entry name" value="Peptidase_M20"/>
    <property type="match status" value="1"/>
</dbReference>
<keyword evidence="6" id="KW-0862">Zinc</keyword>
<keyword evidence="3" id="KW-0645">Protease</keyword>
<dbReference type="InterPro" id="IPR036264">
    <property type="entry name" value="Bact_exopeptidase_dim_dom"/>
</dbReference>
<accession>A0A0A1U4J3</accession>
<evidence type="ECO:0000256" key="1">
    <source>
        <dbReference type="ARBA" id="ARBA00001947"/>
    </source>
</evidence>
<evidence type="ECO:0000256" key="6">
    <source>
        <dbReference type="ARBA" id="ARBA00022833"/>
    </source>
</evidence>
<comment type="similarity">
    <text evidence="2">Belongs to the peptidase M20A family.</text>
</comment>
<dbReference type="OMA" id="GHNFHGK"/>
<dbReference type="GO" id="GO:0008237">
    <property type="term" value="F:metallopeptidase activity"/>
    <property type="evidence" value="ECO:0007669"/>
    <property type="project" value="UniProtKB-KW"/>
</dbReference>
<dbReference type="Gene3D" id="3.40.630.10">
    <property type="entry name" value="Zn peptidases"/>
    <property type="match status" value="1"/>
</dbReference>
<feature type="domain" description="Peptidase M20 dimerisation" evidence="8">
    <location>
        <begin position="209"/>
        <end position="299"/>
    </location>
</feature>
<evidence type="ECO:0000256" key="2">
    <source>
        <dbReference type="ARBA" id="ARBA00006247"/>
    </source>
</evidence>
<gene>
    <name evidence="9" type="ORF">EIN_411440</name>
</gene>